<dbReference type="InParanoid" id="A0A419PEX6"/>
<dbReference type="Proteomes" id="UP000286415">
    <property type="component" value="Unassembled WGS sequence"/>
</dbReference>
<gene>
    <name evidence="1" type="ORF">CSKR_111684</name>
</gene>
<keyword evidence="2" id="KW-1185">Reference proteome</keyword>
<reference evidence="1 2" key="1">
    <citation type="journal article" date="2018" name="Biotechnol. Adv.">
        <title>Improved genomic resources and new bioinformatic workflow for the carcinogenic parasite Clonorchis sinensis: Biotechnological implications.</title>
        <authorList>
            <person name="Wang D."/>
            <person name="Korhonen P.K."/>
            <person name="Gasser R.B."/>
            <person name="Young N.D."/>
        </authorList>
    </citation>
    <scope>NUCLEOTIDE SEQUENCE [LARGE SCALE GENOMIC DNA]</scope>
    <source>
        <strain evidence="1">Cs-k2</strain>
    </source>
</reference>
<organism evidence="1 2">
    <name type="scientific">Clonorchis sinensis</name>
    <name type="common">Chinese liver fluke</name>
    <dbReference type="NCBI Taxonomy" id="79923"/>
    <lineage>
        <taxon>Eukaryota</taxon>
        <taxon>Metazoa</taxon>
        <taxon>Spiralia</taxon>
        <taxon>Lophotrochozoa</taxon>
        <taxon>Platyhelminthes</taxon>
        <taxon>Trematoda</taxon>
        <taxon>Digenea</taxon>
        <taxon>Opisthorchiida</taxon>
        <taxon>Opisthorchiata</taxon>
        <taxon>Opisthorchiidae</taxon>
        <taxon>Clonorchis</taxon>
    </lineage>
</organism>
<accession>A0A419PEX6</accession>
<evidence type="ECO:0000313" key="2">
    <source>
        <dbReference type="Proteomes" id="UP000286415"/>
    </source>
</evidence>
<protein>
    <submittedName>
        <fullName evidence="1">Uncharacterized protein</fullName>
    </submittedName>
</protein>
<proteinExistence type="predicted"/>
<dbReference type="AlphaFoldDB" id="A0A419PEX6"/>
<name>A0A419PEX6_CLOSI</name>
<reference evidence="1 2" key="2">
    <citation type="journal article" date="2021" name="Genomics">
        <title>High-quality reference genome for Clonorchis sinensis.</title>
        <authorList>
            <person name="Young N.D."/>
            <person name="Stroehlein A.J."/>
            <person name="Kinkar L."/>
            <person name="Wang T."/>
            <person name="Sohn W.M."/>
            <person name="Chang B.C.H."/>
            <person name="Kaur P."/>
            <person name="Weisz D."/>
            <person name="Dudchenko O."/>
            <person name="Aiden E.L."/>
            <person name="Korhonen P.K."/>
            <person name="Gasser R.B."/>
        </authorList>
    </citation>
    <scope>NUCLEOTIDE SEQUENCE [LARGE SCALE GENOMIC DNA]</scope>
    <source>
        <strain evidence="1">Cs-k2</strain>
    </source>
</reference>
<comment type="caution">
    <text evidence="1">The sequence shown here is derived from an EMBL/GenBank/DDBJ whole genome shotgun (WGS) entry which is preliminary data.</text>
</comment>
<dbReference type="EMBL" id="NIRI02000076">
    <property type="protein sequence ID" value="KAG5442028.1"/>
    <property type="molecule type" value="Genomic_DNA"/>
</dbReference>
<evidence type="ECO:0000313" key="1">
    <source>
        <dbReference type="EMBL" id="KAG5442028.1"/>
    </source>
</evidence>
<sequence length="199" mass="22397">MCCTRPPHVPVATIFEISRYMCIRNALLIRLLKIPRQHTTGFALLGAHQVGAVPEFPSVLCSTCSSSLAKPNLFANECLRIRNALLIRLLKILRHPTTGFALPLRAHQVGTVPQFHQRRLLLQHKTVLDWRVTLQLEHEAAWCSTLNCLEASQTRDSAGFQMSLSQNQIDLQMSVFLEISPIWVQIEHKVDGNSETAPT</sequence>